<evidence type="ECO:0000259" key="10">
    <source>
        <dbReference type="Pfam" id="PF04290"/>
    </source>
</evidence>
<protein>
    <recommendedName>
        <fullName evidence="8 9">Multifunctional fusion protein</fullName>
    </recommendedName>
    <domain>
        <recommendedName>
            <fullName evidence="8">L-lactate permease</fullName>
        </recommendedName>
    </domain>
    <domain>
        <recommendedName>
            <fullName evidence="9">TRAP transporter small permease protein</fullName>
        </recommendedName>
    </domain>
</protein>
<evidence type="ECO:0000256" key="2">
    <source>
        <dbReference type="ARBA" id="ARBA00010100"/>
    </source>
</evidence>
<accession>E7C2J9</accession>
<keyword evidence="7 8" id="KW-0472">Membrane</keyword>
<proteinExistence type="inferred from homology"/>
<comment type="function">
    <text evidence="8">Uptake of L-lactate across the membrane. Can also transport D-lactate and glycolate.</text>
</comment>
<keyword evidence="6 8" id="KW-1133">Transmembrane helix</keyword>
<keyword evidence="8" id="KW-0997">Cell inner membrane</keyword>
<dbReference type="PANTHER" id="PTHR30003">
    <property type="entry name" value="L-LACTATE PERMEASE"/>
    <property type="match status" value="1"/>
</dbReference>
<feature type="transmembrane region" description="Helical" evidence="8">
    <location>
        <begin position="154"/>
        <end position="176"/>
    </location>
</feature>
<feature type="transmembrane region" description="Helical" evidence="8">
    <location>
        <begin position="6"/>
        <end position="30"/>
    </location>
</feature>
<evidence type="ECO:0000256" key="3">
    <source>
        <dbReference type="ARBA" id="ARBA00022448"/>
    </source>
</evidence>
<comment type="subcellular location">
    <subcellularLocation>
        <location evidence="8">Cell inner membrane</location>
        <topology evidence="8">Multi-pass membrane protein</topology>
    </subcellularLocation>
    <subcellularLocation>
        <location evidence="1">Cell membrane</location>
        <topology evidence="1">Multi-pass membrane protein</topology>
    </subcellularLocation>
</comment>
<comment type="subunit">
    <text evidence="9">The complex comprises the extracytoplasmic solute receptor protein and the two transmembrane proteins.</text>
</comment>
<dbReference type="Pfam" id="PF04290">
    <property type="entry name" value="DctQ"/>
    <property type="match status" value="1"/>
</dbReference>
<evidence type="ECO:0000256" key="5">
    <source>
        <dbReference type="ARBA" id="ARBA00022692"/>
    </source>
</evidence>
<evidence type="ECO:0000256" key="8">
    <source>
        <dbReference type="RuleBase" id="RU365092"/>
    </source>
</evidence>
<feature type="transmembrane region" description="Helical" evidence="8">
    <location>
        <begin position="123"/>
        <end position="148"/>
    </location>
</feature>
<evidence type="ECO:0000256" key="7">
    <source>
        <dbReference type="ARBA" id="ARBA00023136"/>
    </source>
</evidence>
<dbReference type="Pfam" id="PF02652">
    <property type="entry name" value="Lactate_perm"/>
    <property type="match status" value="1"/>
</dbReference>
<name>E7C2J9_9HYPH</name>
<dbReference type="GO" id="GO:0015295">
    <property type="term" value="F:solute:proton symporter activity"/>
    <property type="evidence" value="ECO:0007669"/>
    <property type="project" value="TreeGrafter"/>
</dbReference>
<organism evidence="11">
    <name type="scientific">uncultured Rhizobium sp. HF0130_09F11</name>
    <dbReference type="NCBI Taxonomy" id="723625"/>
    <lineage>
        <taxon>Bacteria</taxon>
        <taxon>Pseudomonadati</taxon>
        <taxon>Pseudomonadota</taxon>
        <taxon>Alphaproteobacteria</taxon>
        <taxon>Hyphomicrobiales</taxon>
        <taxon>Rhizobiaceae</taxon>
        <taxon>Rhizobium/Agrobacterium group</taxon>
        <taxon>Rhizobium</taxon>
        <taxon>environmental samples</taxon>
    </lineage>
</organism>
<dbReference type="AlphaFoldDB" id="E7C2J9"/>
<keyword evidence="5 8" id="KW-0812">Transmembrane</keyword>
<feature type="domain" description="Tripartite ATP-independent periplasmic transporters DctQ component" evidence="10">
    <location>
        <begin position="136"/>
        <end position="258"/>
    </location>
</feature>
<evidence type="ECO:0000313" key="11">
    <source>
        <dbReference type="EMBL" id="ADI21673.1"/>
    </source>
</evidence>
<evidence type="ECO:0000256" key="4">
    <source>
        <dbReference type="ARBA" id="ARBA00022475"/>
    </source>
</evidence>
<dbReference type="PANTHER" id="PTHR30003:SF0">
    <property type="entry name" value="GLYCOLATE PERMEASE GLCA-RELATED"/>
    <property type="match status" value="1"/>
</dbReference>
<evidence type="ECO:0000256" key="1">
    <source>
        <dbReference type="ARBA" id="ARBA00004651"/>
    </source>
</evidence>
<dbReference type="GO" id="GO:0005886">
    <property type="term" value="C:plasma membrane"/>
    <property type="evidence" value="ECO:0007669"/>
    <property type="project" value="UniProtKB-SubCell"/>
</dbReference>
<evidence type="ECO:0000256" key="6">
    <source>
        <dbReference type="ARBA" id="ARBA00022989"/>
    </source>
</evidence>
<reference evidence="11" key="1">
    <citation type="submission" date="2010-01" db="EMBL/GenBank/DDBJ databases">
        <title>Genome fragments of uncultured bacteria from the North Pacific subtropical Gyre.</title>
        <authorList>
            <person name="Pham V.D."/>
            <person name="Delong E.F."/>
        </authorList>
    </citation>
    <scope>NUCLEOTIDE SEQUENCE</scope>
</reference>
<feature type="transmembrane region" description="Helical" evidence="8">
    <location>
        <begin position="197"/>
        <end position="219"/>
    </location>
</feature>
<dbReference type="GO" id="GO:0015129">
    <property type="term" value="F:lactate transmembrane transporter activity"/>
    <property type="evidence" value="ECO:0007669"/>
    <property type="project" value="UniProtKB-UniRule"/>
</dbReference>
<keyword evidence="4" id="KW-1003">Cell membrane</keyword>
<comment type="caution">
    <text evidence="8">Lacks conserved residue(s) required for the propagation of feature annotation.</text>
</comment>
<sequence length="298" mass="31817">MSTTLALVLAGTGVMFPFFSPFLGWLGVFLTGSDTSSNALFGSLQSTTAQQINVSDTLLVAANTSGGVTGKMISPQSIAVACAATGMRGPSDASPRRPVRALPTRTLHRGNPPMSRLARWLDVSLQAVTIFLLVVLALVVLLGVGYRYSGNSLIWYDEVASVLLAWITFSGAALATMRNAHLSFSGLLYSLPPKGRLLLFSGVELIFLATFAVIGWAGWAILDIFGNETLISVRFVSRSFVQSILPVSAGLVILARLLTLPERYEDARIGLDPEEREIAAEIARAQAELEASRAGESK</sequence>
<comment type="function">
    <text evidence="9">Part of the tripartite ATP-independent periplasmic (TRAP) transport system.</text>
</comment>
<evidence type="ECO:0000256" key="9">
    <source>
        <dbReference type="RuleBase" id="RU369079"/>
    </source>
</evidence>
<dbReference type="InterPro" id="IPR055348">
    <property type="entry name" value="DctQ"/>
</dbReference>
<comment type="similarity">
    <text evidence="9">Belongs to the TRAP transporter small permease family.</text>
</comment>
<keyword evidence="3 8" id="KW-0813">Transport</keyword>
<comment type="similarity">
    <text evidence="2 8">Belongs to the lactate permease family.</text>
</comment>
<dbReference type="EMBL" id="GU567962">
    <property type="protein sequence ID" value="ADI21673.1"/>
    <property type="molecule type" value="Genomic_DNA"/>
</dbReference>
<dbReference type="InterPro" id="IPR003804">
    <property type="entry name" value="Lactate_perm"/>
</dbReference>